<dbReference type="InterPro" id="IPR001789">
    <property type="entry name" value="Sig_transdc_resp-reg_receiver"/>
</dbReference>
<dbReference type="InterPro" id="IPR001932">
    <property type="entry name" value="PPM-type_phosphatase-like_dom"/>
</dbReference>
<dbReference type="GO" id="GO:0000160">
    <property type="term" value="P:phosphorelay signal transduction system"/>
    <property type="evidence" value="ECO:0007669"/>
    <property type="project" value="InterPro"/>
</dbReference>
<proteinExistence type="predicted"/>
<organism evidence="4 5">
    <name type="scientific">Desulfoluna spongiiphila</name>
    <dbReference type="NCBI Taxonomy" id="419481"/>
    <lineage>
        <taxon>Bacteria</taxon>
        <taxon>Pseudomonadati</taxon>
        <taxon>Thermodesulfobacteriota</taxon>
        <taxon>Desulfobacteria</taxon>
        <taxon>Desulfobacterales</taxon>
        <taxon>Desulfolunaceae</taxon>
        <taxon>Desulfoluna</taxon>
    </lineage>
</organism>
<dbReference type="RefSeq" id="WP_092213273.1">
    <property type="nucleotide sequence ID" value="NZ_FMUX01000017.1"/>
</dbReference>
<dbReference type="Pfam" id="PF00072">
    <property type="entry name" value="Response_reg"/>
    <property type="match status" value="1"/>
</dbReference>
<dbReference type="GO" id="GO:0016791">
    <property type="term" value="F:phosphatase activity"/>
    <property type="evidence" value="ECO:0007669"/>
    <property type="project" value="TreeGrafter"/>
</dbReference>
<dbReference type="PROSITE" id="PS50110">
    <property type="entry name" value="RESPONSE_REGULATORY"/>
    <property type="match status" value="1"/>
</dbReference>
<evidence type="ECO:0000313" key="4">
    <source>
        <dbReference type="EMBL" id="SCY70624.1"/>
    </source>
</evidence>
<dbReference type="Gene3D" id="3.40.50.2300">
    <property type="match status" value="1"/>
</dbReference>
<gene>
    <name evidence="4" type="ORF">SAMN05216233_11783</name>
</gene>
<dbReference type="AlphaFoldDB" id="A0A1G5I419"/>
<evidence type="ECO:0000313" key="5">
    <source>
        <dbReference type="Proteomes" id="UP000198870"/>
    </source>
</evidence>
<dbReference type="PANTHER" id="PTHR43156">
    <property type="entry name" value="STAGE II SPORULATION PROTEIN E-RELATED"/>
    <property type="match status" value="1"/>
</dbReference>
<dbReference type="CDD" id="cd19920">
    <property type="entry name" value="REC_PA4781-like"/>
    <property type="match status" value="1"/>
</dbReference>
<reference evidence="4 5" key="1">
    <citation type="submission" date="2016-10" db="EMBL/GenBank/DDBJ databases">
        <authorList>
            <person name="de Groot N.N."/>
        </authorList>
    </citation>
    <scope>NUCLEOTIDE SEQUENCE [LARGE SCALE GENOMIC DNA]</scope>
    <source>
        <strain evidence="4 5">AA1</strain>
    </source>
</reference>
<dbReference type="Pfam" id="PF07228">
    <property type="entry name" value="SpoIIE"/>
    <property type="match status" value="1"/>
</dbReference>
<feature type="domain" description="Response regulatory" evidence="3">
    <location>
        <begin position="6"/>
        <end position="122"/>
    </location>
</feature>
<evidence type="ECO:0000259" key="3">
    <source>
        <dbReference type="PROSITE" id="PS50110"/>
    </source>
</evidence>
<name>A0A1G5I419_9BACT</name>
<evidence type="ECO:0000256" key="2">
    <source>
        <dbReference type="PROSITE-ProRule" id="PRU00169"/>
    </source>
</evidence>
<dbReference type="Proteomes" id="UP000198870">
    <property type="component" value="Unassembled WGS sequence"/>
</dbReference>
<keyword evidence="2" id="KW-0597">Phosphoprotein</keyword>
<dbReference type="Gene3D" id="3.60.40.10">
    <property type="entry name" value="PPM-type phosphatase domain"/>
    <property type="match status" value="1"/>
</dbReference>
<dbReference type="OrthoDB" id="20101at2"/>
<dbReference type="SMART" id="SM00331">
    <property type="entry name" value="PP2C_SIG"/>
    <property type="match status" value="1"/>
</dbReference>
<dbReference type="STRING" id="419481.SAMN05216233_11783"/>
<dbReference type="InterPro" id="IPR052016">
    <property type="entry name" value="Bact_Sigma-Reg"/>
</dbReference>
<feature type="modified residue" description="4-aspartylphosphate" evidence="2">
    <location>
        <position position="55"/>
    </location>
</feature>
<keyword evidence="1" id="KW-0378">Hydrolase</keyword>
<sequence length="371" mass="40745">MSPSFTILVADDNPVNLALMATTLRKEGYRIVTANSGKEARHLADTEPPDLILLDIRMPGESGFDVIKHFKSDARTAAIPVIFLTAVTDVKSKIEGFSLGAVDYITKPFHPKEVSARVSLHLKLSIATNSLINSQAEKLRQLTEAQASFLITPEQEPGARFGVHYLALHEAGGDFYDVLHISDDIYGYFIADFSGHDISTGYLTSSVKGLLKQNCTQIYTPMESMNLINGVLVEILPAEKYLTACYARLNRRKGLMDIVFSGHPPVCYVPQKGPPRLVGADGDPMGMFQSALFGLTTLTVSKGDRVYIYTDGLVESPSSKKIWHSETAKMLEACDRARPASIGRAPRVVSEHLCPNRESQEDDMVILALEI</sequence>
<dbReference type="PANTHER" id="PTHR43156:SF2">
    <property type="entry name" value="STAGE II SPORULATION PROTEIN E"/>
    <property type="match status" value="1"/>
</dbReference>
<keyword evidence="5" id="KW-1185">Reference proteome</keyword>
<dbReference type="InterPro" id="IPR036457">
    <property type="entry name" value="PPM-type-like_dom_sf"/>
</dbReference>
<protein>
    <submittedName>
        <fullName evidence="4">Sigma-B regulation protein RsbU (Phosphoserine phosphatase)</fullName>
    </submittedName>
</protein>
<accession>A0A1G5I419</accession>
<dbReference type="SUPFAM" id="SSF52172">
    <property type="entry name" value="CheY-like"/>
    <property type="match status" value="1"/>
</dbReference>
<dbReference type="InterPro" id="IPR011006">
    <property type="entry name" value="CheY-like_superfamily"/>
</dbReference>
<dbReference type="SMART" id="SM00448">
    <property type="entry name" value="REC"/>
    <property type="match status" value="1"/>
</dbReference>
<dbReference type="EMBL" id="FMUX01000017">
    <property type="protein sequence ID" value="SCY70624.1"/>
    <property type="molecule type" value="Genomic_DNA"/>
</dbReference>
<evidence type="ECO:0000256" key="1">
    <source>
        <dbReference type="ARBA" id="ARBA00022801"/>
    </source>
</evidence>